<keyword evidence="9 12" id="KW-1133">Transmembrane helix</keyword>
<name>A0A1H0HBL1_9ACTN</name>
<evidence type="ECO:0000256" key="4">
    <source>
        <dbReference type="ARBA" id="ARBA00022475"/>
    </source>
</evidence>
<evidence type="ECO:0000256" key="8">
    <source>
        <dbReference type="ARBA" id="ARBA00022958"/>
    </source>
</evidence>
<dbReference type="GO" id="GO:0015079">
    <property type="term" value="F:potassium ion transmembrane transporter activity"/>
    <property type="evidence" value="ECO:0007669"/>
    <property type="project" value="UniProtKB-UniRule"/>
</dbReference>
<feature type="transmembrane region" description="Helical" evidence="12">
    <location>
        <begin position="390"/>
        <end position="412"/>
    </location>
</feature>
<dbReference type="Pfam" id="PF02705">
    <property type="entry name" value="K_trans"/>
    <property type="match status" value="1"/>
</dbReference>
<evidence type="ECO:0000313" key="15">
    <source>
        <dbReference type="EMBL" id="SDO16596.1"/>
    </source>
</evidence>
<feature type="transmembrane region" description="Helical" evidence="12">
    <location>
        <begin position="237"/>
        <end position="260"/>
    </location>
</feature>
<dbReference type="EMBL" id="LT629710">
    <property type="protein sequence ID" value="SDO16596.1"/>
    <property type="molecule type" value="Genomic_DNA"/>
</dbReference>
<evidence type="ECO:0000259" key="14">
    <source>
        <dbReference type="Pfam" id="PF22776"/>
    </source>
</evidence>
<evidence type="ECO:0000256" key="2">
    <source>
        <dbReference type="ARBA" id="ARBA00007019"/>
    </source>
</evidence>
<feature type="transmembrane region" description="Helical" evidence="12">
    <location>
        <begin position="314"/>
        <end position="338"/>
    </location>
</feature>
<feature type="domain" description="K+ potassium transporter C-terminal" evidence="14">
    <location>
        <begin position="501"/>
        <end position="653"/>
    </location>
</feature>
<comment type="subcellular location">
    <subcellularLocation>
        <location evidence="12">Cell membrane</location>
        <topology evidence="12">Multi-pass membrane protein</topology>
    </subcellularLocation>
    <subcellularLocation>
        <location evidence="1">Membrane</location>
        <topology evidence="1">Multi-pass membrane protein</topology>
    </subcellularLocation>
</comment>
<feature type="transmembrane region" description="Helical" evidence="12">
    <location>
        <begin position="424"/>
        <end position="444"/>
    </location>
</feature>
<comment type="function">
    <text evidence="12">Transport of potassium into the cell. Likely operates as a K(+):H(+) symporter.</text>
</comment>
<feature type="transmembrane region" description="Helical" evidence="12">
    <location>
        <begin position="196"/>
        <end position="217"/>
    </location>
</feature>
<feature type="transmembrane region" description="Helical" evidence="12">
    <location>
        <begin position="166"/>
        <end position="184"/>
    </location>
</feature>
<comment type="catalytic activity">
    <reaction evidence="12">
        <text>K(+)(in) + H(+)(in) = K(+)(out) + H(+)(out)</text>
        <dbReference type="Rhea" id="RHEA:28490"/>
        <dbReference type="ChEBI" id="CHEBI:15378"/>
        <dbReference type="ChEBI" id="CHEBI:29103"/>
    </reaction>
</comment>
<evidence type="ECO:0000256" key="10">
    <source>
        <dbReference type="ARBA" id="ARBA00023065"/>
    </source>
</evidence>
<feature type="domain" description="K+ potassium transporter integral membrane" evidence="13">
    <location>
        <begin position="36"/>
        <end position="488"/>
    </location>
</feature>
<keyword evidence="10 12" id="KW-0406">Ion transport</keyword>
<dbReference type="HAMAP" id="MF_01522">
    <property type="entry name" value="Kup"/>
    <property type="match status" value="1"/>
</dbReference>
<evidence type="ECO:0000313" key="16">
    <source>
        <dbReference type="Proteomes" id="UP000198741"/>
    </source>
</evidence>
<keyword evidence="3 12" id="KW-0813">Transport</keyword>
<keyword evidence="4 12" id="KW-1003">Cell membrane</keyword>
<evidence type="ECO:0000256" key="11">
    <source>
        <dbReference type="ARBA" id="ARBA00023136"/>
    </source>
</evidence>
<keyword evidence="7 12" id="KW-0769">Symport</keyword>
<evidence type="ECO:0000256" key="6">
    <source>
        <dbReference type="ARBA" id="ARBA00022692"/>
    </source>
</evidence>
<sequence length="654" mass="70222">MTSENEPRPAPAGSAVADAREPITPSAAHRTGLFGLALGAIGVVFGDIGTSPLYAMQTVFSIDHNAVQPTSNDVYGVISLVFWSITLIVSVKYVVFILRADNDGEGGIMALAALIRRQLGTRSRRVAVAMILGVIGAALFYGDSLITPAISVLSAVEGIEVVAPSAHRVVLPVGIAIVAVLFLVQRIGTHKIGRLFAPVMVVWFVVLAVTGLPQIVAHPGILRGLSPTYIVSFVTDHPYTAFIAMGAVVLSITGAEALYADMGHFGRRPIRASWFFFVFPALVINYLGQGALILHTPSAIANPFYLLAPNWARIPLVVLATFATVIASQAVISGAFSVSRQAVRLGFLPQLTVRHTSKAEGGQIYVPAVNWLLFAGVFVLMITFESSSKLATAYGLAVTGTLLLTTTLFLILAGSSWRWPMWRLVVIGVVFGGVELTFFAANLTKVVHGGWLPLIIAAAIVTVMMTWQRGRQLITGRRIEAEGPLPAFVEKLRANPLPRVPGTAVFPHPGKTTTPLALRANTEFNQVLHEHVVIVSLQAENVPHVDPAEQITVDELGYGDDGIVHLAVRVGFQDDQDIPRMLRTAVGMSSELQFDPETASYFLSRIAIERGTAPGLATWRKRLFIGLSHNAANPATAFHLPEDRTVVMGSRIAL</sequence>
<comment type="similarity">
    <text evidence="2 12">Belongs to the HAK/KUP transporter (TC 2.A.72) family.</text>
</comment>
<keyword evidence="5 12" id="KW-0633">Potassium transport</keyword>
<evidence type="ECO:0000256" key="12">
    <source>
        <dbReference type="HAMAP-Rule" id="MF_01522"/>
    </source>
</evidence>
<evidence type="ECO:0000259" key="13">
    <source>
        <dbReference type="Pfam" id="PF02705"/>
    </source>
</evidence>
<feature type="transmembrane region" description="Helical" evidence="12">
    <location>
        <begin position="126"/>
        <end position="146"/>
    </location>
</feature>
<keyword evidence="16" id="KW-1185">Reference proteome</keyword>
<evidence type="ECO:0000256" key="5">
    <source>
        <dbReference type="ARBA" id="ARBA00022538"/>
    </source>
</evidence>
<dbReference type="GO" id="GO:0005886">
    <property type="term" value="C:plasma membrane"/>
    <property type="evidence" value="ECO:0007669"/>
    <property type="project" value="UniProtKB-SubCell"/>
</dbReference>
<dbReference type="PANTHER" id="PTHR30540">
    <property type="entry name" value="OSMOTIC STRESS POTASSIUM TRANSPORTER"/>
    <property type="match status" value="1"/>
</dbReference>
<feature type="transmembrane region" description="Helical" evidence="12">
    <location>
        <begin position="450"/>
        <end position="467"/>
    </location>
</feature>
<dbReference type="AlphaFoldDB" id="A0A1H0HBL1"/>
<dbReference type="STRING" id="1090615.SAMN04515671_0008"/>
<proteinExistence type="inferred from homology"/>
<dbReference type="PANTHER" id="PTHR30540:SF79">
    <property type="entry name" value="LOW AFFINITY POTASSIUM TRANSPORT SYSTEM PROTEIN KUP"/>
    <property type="match status" value="1"/>
</dbReference>
<keyword evidence="6 12" id="KW-0812">Transmembrane</keyword>
<evidence type="ECO:0000256" key="9">
    <source>
        <dbReference type="ARBA" id="ARBA00022989"/>
    </source>
</evidence>
<reference evidence="15 16" key="1">
    <citation type="submission" date="2016-10" db="EMBL/GenBank/DDBJ databases">
        <authorList>
            <person name="de Groot N.N."/>
        </authorList>
    </citation>
    <scope>NUCLEOTIDE SEQUENCE [LARGE SCALE GENOMIC DNA]</scope>
    <source>
        <strain evidence="16">P4-7,KCTC 19426,CECT 7604</strain>
    </source>
</reference>
<dbReference type="InterPro" id="IPR023051">
    <property type="entry name" value="Kup"/>
</dbReference>
<feature type="transmembrane region" description="Helical" evidence="12">
    <location>
        <begin position="364"/>
        <end position="384"/>
    </location>
</feature>
<dbReference type="Proteomes" id="UP000198741">
    <property type="component" value="Chromosome I"/>
</dbReference>
<evidence type="ECO:0000256" key="1">
    <source>
        <dbReference type="ARBA" id="ARBA00004141"/>
    </source>
</evidence>
<keyword evidence="8 12" id="KW-0630">Potassium</keyword>
<feature type="transmembrane region" description="Helical" evidence="12">
    <location>
        <begin position="272"/>
        <end position="294"/>
    </location>
</feature>
<accession>A0A1H0HBL1</accession>
<organism evidence="15 16">
    <name type="scientific">Nakamurella panacisegetis</name>
    <dbReference type="NCBI Taxonomy" id="1090615"/>
    <lineage>
        <taxon>Bacteria</taxon>
        <taxon>Bacillati</taxon>
        <taxon>Actinomycetota</taxon>
        <taxon>Actinomycetes</taxon>
        <taxon>Nakamurellales</taxon>
        <taxon>Nakamurellaceae</taxon>
        <taxon>Nakamurella</taxon>
    </lineage>
</organism>
<dbReference type="OrthoDB" id="9805577at2"/>
<evidence type="ECO:0000256" key="3">
    <source>
        <dbReference type="ARBA" id="ARBA00022448"/>
    </source>
</evidence>
<gene>
    <name evidence="12" type="primary">kup</name>
    <name evidence="15" type="ORF">SAMN04515671_0008</name>
</gene>
<feature type="transmembrane region" description="Helical" evidence="12">
    <location>
        <begin position="74"/>
        <end position="95"/>
    </location>
</feature>
<keyword evidence="11 12" id="KW-0472">Membrane</keyword>
<evidence type="ECO:0000256" key="7">
    <source>
        <dbReference type="ARBA" id="ARBA00022847"/>
    </source>
</evidence>
<dbReference type="Pfam" id="PF22776">
    <property type="entry name" value="K_trans_C"/>
    <property type="match status" value="1"/>
</dbReference>
<dbReference type="GO" id="GO:0015293">
    <property type="term" value="F:symporter activity"/>
    <property type="evidence" value="ECO:0007669"/>
    <property type="project" value="UniProtKB-UniRule"/>
</dbReference>
<dbReference type="InterPro" id="IPR003855">
    <property type="entry name" value="K+_transporter"/>
</dbReference>
<feature type="transmembrane region" description="Helical" evidence="12">
    <location>
        <begin position="33"/>
        <end position="54"/>
    </location>
</feature>
<dbReference type="InterPro" id="IPR053952">
    <property type="entry name" value="K_trans_C"/>
</dbReference>
<protein>
    <recommendedName>
        <fullName evidence="12">Probable potassium transport system protein Kup</fullName>
    </recommendedName>
</protein>
<dbReference type="RefSeq" id="WP_090480879.1">
    <property type="nucleotide sequence ID" value="NZ_LT629710.1"/>
</dbReference>
<dbReference type="InterPro" id="IPR053951">
    <property type="entry name" value="K_trans_N"/>
</dbReference>